<keyword evidence="7 8" id="KW-1015">Disulfide bond</keyword>
<accession>A0A6J2YTC7</accession>
<dbReference type="InterPro" id="IPR004217">
    <property type="entry name" value="Tim10-like"/>
</dbReference>
<sequence length="95" mass="10745">MSVPLPPGTGLENIDGEQIKTFKDFLISYNKLTEMCFIDCVTDFTSRNIKHAEDKCALNCLEKFLKVNQRISQRFQEFQVLANENALAAVKQTGS</sequence>
<dbReference type="GO" id="GO:0005743">
    <property type="term" value="C:mitochondrial inner membrane"/>
    <property type="evidence" value="ECO:0007669"/>
    <property type="project" value="UniProtKB-SubCell"/>
</dbReference>
<comment type="subcellular location">
    <subcellularLocation>
        <location evidence="8">Mitochondrion inner membrane</location>
        <topology evidence="8">Peripheral membrane protein</topology>
        <orientation evidence="8">Intermembrane side</orientation>
    </subcellularLocation>
</comment>
<dbReference type="AlphaFoldDB" id="A0A6J2YTC7"/>
<dbReference type="GO" id="GO:0046872">
    <property type="term" value="F:metal ion binding"/>
    <property type="evidence" value="ECO:0007669"/>
    <property type="project" value="UniProtKB-KW"/>
</dbReference>
<evidence type="ECO:0000256" key="2">
    <source>
        <dbReference type="ARBA" id="ARBA00022723"/>
    </source>
</evidence>
<evidence type="ECO:0000313" key="10">
    <source>
        <dbReference type="Proteomes" id="UP000504635"/>
    </source>
</evidence>
<feature type="domain" description="Tim10-like" evidence="9">
    <location>
        <begin position="18"/>
        <end position="77"/>
    </location>
</feature>
<dbReference type="RefSeq" id="XP_030766539.1">
    <property type="nucleotide sequence ID" value="XM_030910679.1"/>
</dbReference>
<dbReference type="Gene3D" id="1.10.287.810">
    <property type="entry name" value="Mitochondrial import inner membrane translocase subunit tim13 like domains"/>
    <property type="match status" value="1"/>
</dbReference>
<dbReference type="InParanoid" id="A0A6J2YTC7"/>
<keyword evidence="5 8" id="KW-0811">Translocation</keyword>
<comment type="domain">
    <text evidence="8">The twin CX3C motif contains 4 conserved Cys residues that form 2 disulfide bonds in the mitochondrial intermembrane space.</text>
</comment>
<organism evidence="10 11">
    <name type="scientific">Sitophilus oryzae</name>
    <name type="common">Rice weevil</name>
    <name type="synonym">Curculio oryzae</name>
    <dbReference type="NCBI Taxonomy" id="7048"/>
    <lineage>
        <taxon>Eukaryota</taxon>
        <taxon>Metazoa</taxon>
        <taxon>Ecdysozoa</taxon>
        <taxon>Arthropoda</taxon>
        <taxon>Hexapoda</taxon>
        <taxon>Insecta</taxon>
        <taxon>Pterygota</taxon>
        <taxon>Neoptera</taxon>
        <taxon>Endopterygota</taxon>
        <taxon>Coleoptera</taxon>
        <taxon>Polyphaga</taxon>
        <taxon>Cucujiformia</taxon>
        <taxon>Curculionidae</taxon>
        <taxon>Dryophthorinae</taxon>
        <taxon>Sitophilus</taxon>
    </lineage>
</organism>
<evidence type="ECO:0000259" key="9">
    <source>
        <dbReference type="Pfam" id="PF02953"/>
    </source>
</evidence>
<keyword evidence="3" id="KW-0862">Zinc</keyword>
<dbReference type="InterPro" id="IPR035427">
    <property type="entry name" value="Tim10-like_dom_sf"/>
</dbReference>
<keyword evidence="10" id="KW-1185">Reference proteome</keyword>
<comment type="subunit">
    <text evidence="8">Heterohexamer.</text>
</comment>
<dbReference type="Pfam" id="PF02953">
    <property type="entry name" value="zf-Tim10_DDP"/>
    <property type="match status" value="1"/>
</dbReference>
<keyword evidence="8" id="KW-0143">Chaperone</keyword>
<comment type="similarity">
    <text evidence="8">Belongs to the small Tim family.</text>
</comment>
<keyword evidence="1 8" id="KW-0813">Transport</keyword>
<evidence type="ECO:0000313" key="11">
    <source>
        <dbReference type="RefSeq" id="XP_030766539.1"/>
    </source>
</evidence>
<name>A0A6J2YTC7_SITOR</name>
<dbReference type="CTD" id="32294"/>
<evidence type="ECO:0000256" key="3">
    <source>
        <dbReference type="ARBA" id="ARBA00022833"/>
    </source>
</evidence>
<dbReference type="InterPro" id="IPR050673">
    <property type="entry name" value="Mito_inner_translocase_sub"/>
</dbReference>
<dbReference type="FunCoup" id="A0A6J2YTC7">
    <property type="interactions" value="1689"/>
</dbReference>
<evidence type="ECO:0000256" key="4">
    <source>
        <dbReference type="ARBA" id="ARBA00022927"/>
    </source>
</evidence>
<dbReference type="OrthoDB" id="1551503at2759"/>
<evidence type="ECO:0000256" key="5">
    <source>
        <dbReference type="ARBA" id="ARBA00023010"/>
    </source>
</evidence>
<keyword evidence="4 8" id="KW-0653">Protein transport</keyword>
<evidence type="ECO:0000256" key="1">
    <source>
        <dbReference type="ARBA" id="ARBA00022448"/>
    </source>
</evidence>
<dbReference type="KEGG" id="soy:115890452"/>
<dbReference type="PANTHER" id="PTHR13172">
    <property type="entry name" value="MITOCHONDRIAL IMPORT INNER MEMBRANE TRANSLOCASE SUBUNIT TIM9B"/>
    <property type="match status" value="1"/>
</dbReference>
<keyword evidence="8" id="KW-0999">Mitochondrion inner membrane</keyword>
<dbReference type="Proteomes" id="UP000504635">
    <property type="component" value="Unplaced"/>
</dbReference>
<evidence type="ECO:0000256" key="6">
    <source>
        <dbReference type="ARBA" id="ARBA00023128"/>
    </source>
</evidence>
<dbReference type="GeneID" id="115890452"/>
<dbReference type="GO" id="GO:0015031">
    <property type="term" value="P:protein transport"/>
    <property type="evidence" value="ECO:0007669"/>
    <property type="project" value="UniProtKB-KW"/>
</dbReference>
<protein>
    <recommendedName>
        <fullName evidence="8">Mitochondrial import inner membrane translocase subunit</fullName>
    </recommendedName>
</protein>
<gene>
    <name evidence="11" type="primary">LOC115890452</name>
</gene>
<reference evidence="11" key="1">
    <citation type="submission" date="2025-08" db="UniProtKB">
        <authorList>
            <consortium name="RefSeq"/>
        </authorList>
    </citation>
    <scope>IDENTIFICATION</scope>
    <source>
        <tissue evidence="11">Gonads</tissue>
    </source>
</reference>
<keyword evidence="2" id="KW-0479">Metal-binding</keyword>
<proteinExistence type="inferred from homology"/>
<keyword evidence="6 8" id="KW-0496">Mitochondrion</keyword>
<comment type="function">
    <text evidence="8">Mitochondrial intermembrane chaperone that participates in the import and insertion of some multi-pass transmembrane proteins into the mitochondrial inner membrane. Also required for the transfer of beta-barrel precursors from the TOM complex to the sorting and assembly machinery (SAM complex) of the outer membrane. Acts as a chaperone-like protein that protects the hydrophobic precursors from aggregation and guide them through the mitochondrial intermembrane space.</text>
</comment>
<evidence type="ECO:0000256" key="7">
    <source>
        <dbReference type="ARBA" id="ARBA00023157"/>
    </source>
</evidence>
<keyword evidence="8" id="KW-0472">Membrane</keyword>
<evidence type="ECO:0000256" key="8">
    <source>
        <dbReference type="RuleBase" id="RU367043"/>
    </source>
</evidence>
<dbReference type="SUPFAM" id="SSF144122">
    <property type="entry name" value="Tim10-like"/>
    <property type="match status" value="1"/>
</dbReference>